<comment type="similarity">
    <text evidence="1 13 14">Belongs to the ATPase B chain family.</text>
</comment>
<comment type="function">
    <text evidence="13">Component of the F(0) channel, it forms part of the peripheral stalk, linking F(1) to F(0).</text>
</comment>
<dbReference type="HAMAP" id="MF_01398">
    <property type="entry name" value="ATP_synth_b_bprime"/>
    <property type="match status" value="1"/>
</dbReference>
<feature type="coiled-coil region" evidence="15">
    <location>
        <begin position="32"/>
        <end position="117"/>
    </location>
</feature>
<dbReference type="InterPro" id="IPR005864">
    <property type="entry name" value="ATP_synth_F0_bsu_bac"/>
</dbReference>
<evidence type="ECO:0000256" key="10">
    <source>
        <dbReference type="ARBA" id="ARBA00023310"/>
    </source>
</evidence>
<keyword evidence="5 13" id="KW-0812">Transmembrane</keyword>
<dbReference type="GO" id="GO:0046933">
    <property type="term" value="F:proton-transporting ATP synthase activity, rotational mechanism"/>
    <property type="evidence" value="ECO:0007669"/>
    <property type="project" value="UniProtKB-UniRule"/>
</dbReference>
<evidence type="ECO:0000256" key="9">
    <source>
        <dbReference type="ARBA" id="ARBA00023136"/>
    </source>
</evidence>
<dbReference type="AlphaFoldDB" id="A0A9D0YSK4"/>
<dbReference type="GO" id="GO:0012505">
    <property type="term" value="C:endomembrane system"/>
    <property type="evidence" value="ECO:0007669"/>
    <property type="project" value="UniProtKB-SubCell"/>
</dbReference>
<keyword evidence="6 13" id="KW-0375">Hydrogen ion transport</keyword>
<keyword evidence="8 13" id="KW-0406">Ion transport</keyword>
<comment type="subcellular location">
    <subcellularLocation>
        <location evidence="13">Cell membrane</location>
        <topology evidence="13">Single-pass membrane protein</topology>
    </subcellularLocation>
    <subcellularLocation>
        <location evidence="12">Endomembrane system</location>
        <topology evidence="12">Single-pass membrane protein</topology>
    </subcellularLocation>
</comment>
<keyword evidence="9 13" id="KW-0472">Membrane</keyword>
<evidence type="ECO:0000256" key="14">
    <source>
        <dbReference type="RuleBase" id="RU003848"/>
    </source>
</evidence>
<dbReference type="Proteomes" id="UP000886879">
    <property type="component" value="Unassembled WGS sequence"/>
</dbReference>
<evidence type="ECO:0000256" key="12">
    <source>
        <dbReference type="ARBA" id="ARBA00037847"/>
    </source>
</evidence>
<keyword evidence="15" id="KW-0175">Coiled coil</keyword>
<comment type="function">
    <text evidence="11 13">F(1)F(0) ATP synthase produces ATP from ADP in the presence of a proton or sodium gradient. F-type ATPases consist of two structural domains, F(1) containing the extramembraneous catalytic core and F(0) containing the membrane proton channel, linked together by a central stalk and a peripheral stalk. During catalysis, ATP synthesis in the catalytic domain of F(1) is coupled via a rotary mechanism of the central stalk subunits to proton translocation.</text>
</comment>
<keyword evidence="10 13" id="KW-0066">ATP synthesis</keyword>
<dbReference type="GO" id="GO:0046961">
    <property type="term" value="F:proton-transporting ATPase activity, rotational mechanism"/>
    <property type="evidence" value="ECO:0007669"/>
    <property type="project" value="TreeGrafter"/>
</dbReference>
<dbReference type="SUPFAM" id="SSF81573">
    <property type="entry name" value="F1F0 ATP synthase subunit B, membrane domain"/>
    <property type="match status" value="1"/>
</dbReference>
<reference evidence="16" key="1">
    <citation type="submission" date="2020-10" db="EMBL/GenBank/DDBJ databases">
        <authorList>
            <person name="Gilroy R."/>
        </authorList>
    </citation>
    <scope>NUCLEOTIDE SEQUENCE</scope>
    <source>
        <strain evidence="16">ChiGjej2B2-12916</strain>
    </source>
</reference>
<accession>A0A9D0YSK4</accession>
<keyword evidence="4 13" id="KW-0138">CF(0)</keyword>
<proteinExistence type="inferred from homology"/>
<dbReference type="PANTHER" id="PTHR33445">
    <property type="entry name" value="ATP SYNTHASE SUBUNIT B', CHLOROPLASTIC"/>
    <property type="match status" value="1"/>
</dbReference>
<dbReference type="PANTHER" id="PTHR33445:SF1">
    <property type="entry name" value="ATP SYNTHASE SUBUNIT B"/>
    <property type="match status" value="1"/>
</dbReference>
<sequence>MLEFHLSTIIFTIINLLVLYVILRKVLFGKVNAVLEQRAQLVQQEIDAAQAGNRQAQELKAQYEGQLQDAHQEAAKIVSDAQTRAQRVYDGTVAEAQSEAQRLHREAQAQIASERENMLRGARQEVASLALLAAAKAAGRSMDGNDDKAFVDEFLSEVGEQA</sequence>
<evidence type="ECO:0000256" key="3">
    <source>
        <dbReference type="ARBA" id="ARBA00022475"/>
    </source>
</evidence>
<keyword evidence="7 13" id="KW-1133">Transmembrane helix</keyword>
<evidence type="ECO:0000256" key="13">
    <source>
        <dbReference type="HAMAP-Rule" id="MF_01398"/>
    </source>
</evidence>
<dbReference type="Gene3D" id="1.20.5.620">
    <property type="entry name" value="F1F0 ATP synthase subunit B, membrane domain"/>
    <property type="match status" value="1"/>
</dbReference>
<evidence type="ECO:0000313" key="17">
    <source>
        <dbReference type="Proteomes" id="UP000886879"/>
    </source>
</evidence>
<dbReference type="NCBIfam" id="TIGR01144">
    <property type="entry name" value="ATP_synt_b"/>
    <property type="match status" value="1"/>
</dbReference>
<evidence type="ECO:0000256" key="8">
    <source>
        <dbReference type="ARBA" id="ARBA00023065"/>
    </source>
</evidence>
<evidence type="ECO:0000256" key="1">
    <source>
        <dbReference type="ARBA" id="ARBA00005513"/>
    </source>
</evidence>
<evidence type="ECO:0000256" key="11">
    <source>
        <dbReference type="ARBA" id="ARBA00025198"/>
    </source>
</evidence>
<comment type="caution">
    <text evidence="16">The sequence shown here is derived from an EMBL/GenBank/DDBJ whole genome shotgun (WGS) entry which is preliminary data.</text>
</comment>
<evidence type="ECO:0000256" key="15">
    <source>
        <dbReference type="SAM" id="Coils"/>
    </source>
</evidence>
<dbReference type="InterPro" id="IPR050059">
    <property type="entry name" value="ATP_synthase_B_chain"/>
</dbReference>
<comment type="subunit">
    <text evidence="13">F-type ATPases have 2 components, F(1) - the catalytic core - and F(0) - the membrane proton channel. F(1) has five subunits: alpha(3), beta(3), gamma(1), delta(1), epsilon(1). F(0) has three main subunits: a(1), b(2) and c(10-14). The alpha and beta chains form an alternating ring which encloses part of the gamma chain. F(1) is attached to F(0) by a central stalk formed by the gamma and epsilon chains, while a peripheral stalk is formed by the delta and b chains.</text>
</comment>
<dbReference type="InterPro" id="IPR002146">
    <property type="entry name" value="ATP_synth_b/b'su_bac/chlpt"/>
</dbReference>
<keyword evidence="3 13" id="KW-1003">Cell membrane</keyword>
<reference evidence="16" key="2">
    <citation type="journal article" date="2021" name="PeerJ">
        <title>Extensive microbial diversity within the chicken gut microbiome revealed by metagenomics and culture.</title>
        <authorList>
            <person name="Gilroy R."/>
            <person name="Ravi A."/>
            <person name="Getino M."/>
            <person name="Pursley I."/>
            <person name="Horton D.L."/>
            <person name="Alikhan N.F."/>
            <person name="Baker D."/>
            <person name="Gharbi K."/>
            <person name="Hall N."/>
            <person name="Watson M."/>
            <person name="Adriaenssens E.M."/>
            <person name="Foster-Nyarko E."/>
            <person name="Jarju S."/>
            <person name="Secka A."/>
            <person name="Antonio M."/>
            <person name="Oren A."/>
            <person name="Chaudhuri R.R."/>
            <person name="La Ragione R."/>
            <person name="Hildebrand F."/>
            <person name="Pallen M.J."/>
        </authorList>
    </citation>
    <scope>NUCLEOTIDE SEQUENCE</scope>
    <source>
        <strain evidence="16">ChiGjej2B2-12916</strain>
    </source>
</reference>
<dbReference type="GO" id="GO:0045259">
    <property type="term" value="C:proton-transporting ATP synthase complex"/>
    <property type="evidence" value="ECO:0007669"/>
    <property type="project" value="UniProtKB-KW"/>
</dbReference>
<evidence type="ECO:0000313" key="16">
    <source>
        <dbReference type="EMBL" id="HIQ61337.1"/>
    </source>
</evidence>
<dbReference type="EMBL" id="DVFO01000071">
    <property type="protein sequence ID" value="HIQ61337.1"/>
    <property type="molecule type" value="Genomic_DNA"/>
</dbReference>
<dbReference type="GO" id="GO:0005886">
    <property type="term" value="C:plasma membrane"/>
    <property type="evidence" value="ECO:0007669"/>
    <property type="project" value="UniProtKB-SubCell"/>
</dbReference>
<evidence type="ECO:0000256" key="5">
    <source>
        <dbReference type="ARBA" id="ARBA00022692"/>
    </source>
</evidence>
<feature type="transmembrane region" description="Helical" evidence="13">
    <location>
        <begin position="6"/>
        <end position="23"/>
    </location>
</feature>
<keyword evidence="2 13" id="KW-0813">Transport</keyword>
<evidence type="ECO:0000256" key="6">
    <source>
        <dbReference type="ARBA" id="ARBA00022781"/>
    </source>
</evidence>
<protein>
    <recommendedName>
        <fullName evidence="13">ATP synthase subunit b</fullName>
    </recommendedName>
    <alternativeName>
        <fullName evidence="13">ATP synthase F(0) sector subunit b</fullName>
    </alternativeName>
    <alternativeName>
        <fullName evidence="13">ATPase subunit I</fullName>
    </alternativeName>
    <alternativeName>
        <fullName evidence="13">F-type ATPase subunit b</fullName>
        <shortName evidence="13">F-ATPase subunit b</shortName>
    </alternativeName>
</protein>
<organism evidence="16 17">
    <name type="scientific">Candidatus Enterenecus faecium</name>
    <dbReference type="NCBI Taxonomy" id="2840780"/>
    <lineage>
        <taxon>Bacteria</taxon>
        <taxon>Bacillati</taxon>
        <taxon>Bacillota</taxon>
        <taxon>Clostridia</taxon>
        <taxon>Eubacteriales</taxon>
        <taxon>Candidatus Enterenecus</taxon>
    </lineage>
</organism>
<dbReference type="CDD" id="cd06503">
    <property type="entry name" value="ATP-synt_Fo_b"/>
    <property type="match status" value="1"/>
</dbReference>
<gene>
    <name evidence="13 16" type="primary">atpF</name>
    <name evidence="16" type="ORF">IAD31_07050</name>
</gene>
<evidence type="ECO:0000256" key="4">
    <source>
        <dbReference type="ARBA" id="ARBA00022547"/>
    </source>
</evidence>
<dbReference type="InterPro" id="IPR028987">
    <property type="entry name" value="ATP_synth_B-like_membr_sf"/>
</dbReference>
<evidence type="ECO:0000256" key="7">
    <source>
        <dbReference type="ARBA" id="ARBA00022989"/>
    </source>
</evidence>
<name>A0A9D0YSK4_9FIRM</name>
<dbReference type="Pfam" id="PF00430">
    <property type="entry name" value="ATP-synt_B"/>
    <property type="match status" value="1"/>
</dbReference>
<evidence type="ECO:0000256" key="2">
    <source>
        <dbReference type="ARBA" id="ARBA00022448"/>
    </source>
</evidence>